<protein>
    <recommendedName>
        <fullName evidence="3">2-oxoglutarate-Fe(II)-dependent dioxygenase family protein</fullName>
    </recommendedName>
</protein>
<proteinExistence type="predicted"/>
<dbReference type="OrthoDB" id="3539880at2"/>
<name>A0A2T0MQG0_9ACTN</name>
<evidence type="ECO:0000313" key="2">
    <source>
        <dbReference type="Proteomes" id="UP000238312"/>
    </source>
</evidence>
<sequence length="243" mass="26596">MAEVTVSEPIAADTARWAAELGAEAFAMMSHRELGKLVPPAEFERFRRLWDDLELDPVLPGGGQYRLRRYGRLLAEAKAGSYRFTALPHVPFRQDAEHIPDYGGRPRTFAPIPDETLLSPALTSLVAVDLALATTLTPADRWIVGLHMIRVVAKAGAPGQATPEGRHRDGHDYVGMHLIDRRDCEGGHSVIYREGRPTVRHTLATALDSLIVDDDALTHEVTATVSAGPDAVRDTLLVDLNVD</sequence>
<accession>A0A2T0MQG0</accession>
<dbReference type="InterPro" id="IPR018724">
    <property type="entry name" value="2OG-Fe_dioxygenase"/>
</dbReference>
<dbReference type="RefSeq" id="WP_146178421.1">
    <property type="nucleotide sequence ID" value="NZ_JBFAIB010000005.1"/>
</dbReference>
<evidence type="ECO:0000313" key="1">
    <source>
        <dbReference type="EMBL" id="PRX60355.1"/>
    </source>
</evidence>
<reference evidence="1 2" key="1">
    <citation type="submission" date="2018-03" db="EMBL/GenBank/DDBJ databases">
        <title>Genomic Encyclopedia of Type Strains, Phase III (KMG-III): the genomes of soil and plant-associated and newly described type strains.</title>
        <authorList>
            <person name="Whitman W."/>
        </authorList>
    </citation>
    <scope>NUCLEOTIDE SEQUENCE [LARGE SCALE GENOMIC DNA]</scope>
    <source>
        <strain evidence="1 2">CGMCC 4.7104</strain>
    </source>
</reference>
<dbReference type="Gene3D" id="2.60.120.620">
    <property type="entry name" value="q2cbj1_9rhob like domain"/>
    <property type="match status" value="1"/>
</dbReference>
<dbReference type="Proteomes" id="UP000238312">
    <property type="component" value="Unassembled WGS sequence"/>
</dbReference>
<dbReference type="AlphaFoldDB" id="A0A2T0MQG0"/>
<evidence type="ECO:0008006" key="3">
    <source>
        <dbReference type="Google" id="ProtNLM"/>
    </source>
</evidence>
<dbReference type="GO" id="GO:0051213">
    <property type="term" value="F:dioxygenase activity"/>
    <property type="evidence" value="ECO:0007669"/>
    <property type="project" value="InterPro"/>
</dbReference>
<gene>
    <name evidence="1" type="ORF">B0I32_117122</name>
</gene>
<dbReference type="EMBL" id="PVNG01000017">
    <property type="protein sequence ID" value="PRX60355.1"/>
    <property type="molecule type" value="Genomic_DNA"/>
</dbReference>
<keyword evidence="2" id="KW-1185">Reference proteome</keyword>
<comment type="caution">
    <text evidence="1">The sequence shown here is derived from an EMBL/GenBank/DDBJ whole genome shotgun (WGS) entry which is preliminary data.</text>
</comment>
<dbReference type="Pfam" id="PF10014">
    <property type="entry name" value="2OG-Fe_Oxy_2"/>
    <property type="match status" value="1"/>
</dbReference>
<organism evidence="1 2">
    <name type="scientific">Nonomuraea fuscirosea</name>
    <dbReference type="NCBI Taxonomy" id="1291556"/>
    <lineage>
        <taxon>Bacteria</taxon>
        <taxon>Bacillati</taxon>
        <taxon>Actinomycetota</taxon>
        <taxon>Actinomycetes</taxon>
        <taxon>Streptosporangiales</taxon>
        <taxon>Streptosporangiaceae</taxon>
        <taxon>Nonomuraea</taxon>
    </lineage>
</organism>